<proteinExistence type="predicted"/>
<dbReference type="Gene3D" id="3.10.120.10">
    <property type="entry name" value="Cytochrome b5-like heme/steroid binding domain"/>
    <property type="match status" value="1"/>
</dbReference>
<name>I7MK16_TETTS</name>
<feature type="transmembrane region" description="Helical" evidence="1">
    <location>
        <begin position="243"/>
        <end position="264"/>
    </location>
</feature>
<dbReference type="InterPro" id="IPR012171">
    <property type="entry name" value="Fatty_acid_desaturase"/>
</dbReference>
<dbReference type="GO" id="GO:0016717">
    <property type="term" value="F:oxidoreductase activity, acting on paired donors, with oxidation of a pair of donors resulting in the reduction of molecular oxygen to two molecules of water"/>
    <property type="evidence" value="ECO:0007669"/>
    <property type="project" value="TreeGrafter"/>
</dbReference>
<evidence type="ECO:0000259" key="2">
    <source>
        <dbReference type="PROSITE" id="PS50255"/>
    </source>
</evidence>
<dbReference type="CDD" id="cd03506">
    <property type="entry name" value="Delta6-FADS-like"/>
    <property type="match status" value="1"/>
</dbReference>
<accession>I7MK16</accession>
<dbReference type="RefSeq" id="XP_001017649.2">
    <property type="nucleotide sequence ID" value="XM_001017649.2"/>
</dbReference>
<dbReference type="PANTHER" id="PTHR19353">
    <property type="entry name" value="FATTY ACID DESATURASE 2"/>
    <property type="match status" value="1"/>
</dbReference>
<dbReference type="GO" id="GO:0006636">
    <property type="term" value="P:unsaturated fatty acid biosynthetic process"/>
    <property type="evidence" value="ECO:0007669"/>
    <property type="project" value="UniProtKB-ARBA"/>
</dbReference>
<dbReference type="InParanoid" id="I7MK16"/>
<dbReference type="Pfam" id="PF00173">
    <property type="entry name" value="Cyt-b5"/>
    <property type="match status" value="1"/>
</dbReference>
<evidence type="ECO:0000313" key="4">
    <source>
        <dbReference type="Proteomes" id="UP000009168"/>
    </source>
</evidence>
<dbReference type="SUPFAM" id="SSF55856">
    <property type="entry name" value="Cytochrome b5-like heme/steroid binding domain"/>
    <property type="match status" value="1"/>
</dbReference>
<dbReference type="GO" id="GO:0042759">
    <property type="term" value="P:long-chain fatty acid biosynthetic process"/>
    <property type="evidence" value="ECO:0007669"/>
    <property type="project" value="UniProtKB-ARBA"/>
</dbReference>
<dbReference type="KEGG" id="tet:TTHERM_00339850"/>
<dbReference type="PROSITE" id="PS50255">
    <property type="entry name" value="CYTOCHROME_B5_2"/>
    <property type="match status" value="1"/>
</dbReference>
<organism evidence="3 4">
    <name type="scientific">Tetrahymena thermophila (strain SB210)</name>
    <dbReference type="NCBI Taxonomy" id="312017"/>
    <lineage>
        <taxon>Eukaryota</taxon>
        <taxon>Sar</taxon>
        <taxon>Alveolata</taxon>
        <taxon>Ciliophora</taxon>
        <taxon>Intramacronucleata</taxon>
        <taxon>Oligohymenophorea</taxon>
        <taxon>Hymenostomatida</taxon>
        <taxon>Tetrahymenina</taxon>
        <taxon>Tetrahymenidae</taxon>
        <taxon>Tetrahymena</taxon>
    </lineage>
</organism>
<sequence>MTPSISKTPKEDVSQQETSQEFKFIYKDTEYDCTEYAQKHPGGLHFFEKMKDEKSDITEYFRTLHSKKALKILKSFPKTQTNLLESKDSQLFTTIKRKVKHLFEPHWPIEMTILLVSFSVFLLGAFTSNPLLGIVLIGINQNLAGWIGHSQNHNRNPILYKIGTIYGGIVAGLSSKWWNRKHNLHHMFTNNISKDEDIQHSYNRWLFPLLFPKWKFDSLVAEIGYKEFAYLAIHWAIITQQTWWVVLIGHLIAGFLTAVVLVGNHERETIFEKRVDLPFLQHQITATTNYDYKSVISMIFMGGMQYQTEHHFFPQIPFYYLPKASEIINNELKKHNLVIKYSPIWQ</sequence>
<keyword evidence="1" id="KW-0472">Membrane</keyword>
<dbReference type="OrthoDB" id="260519at2759"/>
<dbReference type="AlphaFoldDB" id="I7MK16"/>
<reference evidence="4" key="1">
    <citation type="journal article" date="2006" name="PLoS Biol.">
        <title>Macronuclear genome sequence of the ciliate Tetrahymena thermophila, a model eukaryote.</title>
        <authorList>
            <person name="Eisen J.A."/>
            <person name="Coyne R.S."/>
            <person name="Wu M."/>
            <person name="Wu D."/>
            <person name="Thiagarajan M."/>
            <person name="Wortman J.R."/>
            <person name="Badger J.H."/>
            <person name="Ren Q."/>
            <person name="Amedeo P."/>
            <person name="Jones K.M."/>
            <person name="Tallon L.J."/>
            <person name="Delcher A.L."/>
            <person name="Salzberg S.L."/>
            <person name="Silva J.C."/>
            <person name="Haas B.J."/>
            <person name="Majoros W.H."/>
            <person name="Farzad M."/>
            <person name="Carlton J.M."/>
            <person name="Smith R.K. Jr."/>
            <person name="Garg J."/>
            <person name="Pearlman R.E."/>
            <person name="Karrer K.M."/>
            <person name="Sun L."/>
            <person name="Manning G."/>
            <person name="Elde N.C."/>
            <person name="Turkewitz A.P."/>
            <person name="Asai D.J."/>
            <person name="Wilkes D.E."/>
            <person name="Wang Y."/>
            <person name="Cai H."/>
            <person name="Collins K."/>
            <person name="Stewart B.A."/>
            <person name="Lee S.R."/>
            <person name="Wilamowska K."/>
            <person name="Weinberg Z."/>
            <person name="Ruzzo W.L."/>
            <person name="Wloga D."/>
            <person name="Gaertig J."/>
            <person name="Frankel J."/>
            <person name="Tsao C.-C."/>
            <person name="Gorovsky M.A."/>
            <person name="Keeling P.J."/>
            <person name="Waller R.F."/>
            <person name="Patron N.J."/>
            <person name="Cherry J.M."/>
            <person name="Stover N.A."/>
            <person name="Krieger C.J."/>
            <person name="del Toro C."/>
            <person name="Ryder H.F."/>
            <person name="Williamson S.C."/>
            <person name="Barbeau R.A."/>
            <person name="Hamilton E.P."/>
            <person name="Orias E."/>
        </authorList>
    </citation>
    <scope>NUCLEOTIDE SEQUENCE [LARGE SCALE GENOMIC DNA]</scope>
    <source>
        <strain evidence="4">SB210</strain>
    </source>
</reference>
<dbReference type="Pfam" id="PF00487">
    <property type="entry name" value="FA_desaturase"/>
    <property type="match status" value="1"/>
</dbReference>
<dbReference type="InterPro" id="IPR001199">
    <property type="entry name" value="Cyt_B5-like_heme/steroid-bd"/>
</dbReference>
<feature type="transmembrane region" description="Helical" evidence="1">
    <location>
        <begin position="158"/>
        <end position="178"/>
    </location>
</feature>
<dbReference type="EMBL" id="GG662666">
    <property type="protein sequence ID" value="EAR97404.2"/>
    <property type="molecule type" value="Genomic_DNA"/>
</dbReference>
<feature type="transmembrane region" description="Helical" evidence="1">
    <location>
        <begin position="113"/>
        <end position="138"/>
    </location>
</feature>
<keyword evidence="1" id="KW-1133">Transmembrane helix</keyword>
<gene>
    <name evidence="3" type="ORF">TTHERM_00339850</name>
</gene>
<keyword evidence="1" id="KW-0812">Transmembrane</keyword>
<dbReference type="Proteomes" id="UP000009168">
    <property type="component" value="Unassembled WGS sequence"/>
</dbReference>
<feature type="domain" description="Cytochrome b5 heme-binding" evidence="2">
    <location>
        <begin position="10"/>
        <end position="85"/>
    </location>
</feature>
<keyword evidence="4" id="KW-1185">Reference proteome</keyword>
<evidence type="ECO:0000256" key="1">
    <source>
        <dbReference type="SAM" id="Phobius"/>
    </source>
</evidence>
<protein>
    <submittedName>
        <fullName evidence="3">Delta-6 fatty acid desaturase</fullName>
    </submittedName>
</protein>
<dbReference type="InterPro" id="IPR005804">
    <property type="entry name" value="FA_desaturase_dom"/>
</dbReference>
<dbReference type="GeneID" id="7824384"/>
<dbReference type="STRING" id="312017.I7MK16"/>
<dbReference type="GO" id="GO:0016020">
    <property type="term" value="C:membrane"/>
    <property type="evidence" value="ECO:0007669"/>
    <property type="project" value="TreeGrafter"/>
</dbReference>
<dbReference type="InterPro" id="IPR036400">
    <property type="entry name" value="Cyt_B5-like_heme/steroid_sf"/>
</dbReference>
<dbReference type="PANTHER" id="PTHR19353:SF19">
    <property type="entry name" value="DELTA(5) FATTY ACID DESATURASE C-RELATED"/>
    <property type="match status" value="1"/>
</dbReference>
<dbReference type="eggNOG" id="KOG4232">
    <property type="taxonomic scope" value="Eukaryota"/>
</dbReference>
<evidence type="ECO:0000313" key="3">
    <source>
        <dbReference type="EMBL" id="EAR97404.2"/>
    </source>
</evidence>